<dbReference type="InterPro" id="IPR006162">
    <property type="entry name" value="Ppantetheine_attach_site"/>
</dbReference>
<evidence type="ECO:0000256" key="6">
    <source>
        <dbReference type="ARBA" id="ARBA00023194"/>
    </source>
</evidence>
<feature type="domain" description="Carrier" evidence="11">
    <location>
        <begin position="3003"/>
        <end position="3078"/>
    </location>
</feature>
<sequence>MANEEKLRDYLKLATAELVQVRRRLAEIESGEQEPIAVVGMACHFPGGVRSPGEFWELLASGSDAISGFPVDRGWDVEALYDPNPDQGSAGTSYTRHGGFLHDAADFDAEFFGISPREALAMDPQQRLLLETSWEALEGAGIAPATLRGSRTGVFAGMMYHDYATRLLDLPDDLEGLVGNGNAGGVLSGRLSYSFGFEGPAVTVDTACSSSLVALHLACQSLRSGECSLALAGGVTVMSTPGVFVEFSRQRGLAADGRCKPYAAAADGVGMSEGVAVLLVERLSDARRLGHRVLAVVRGSAVNQDGASNGLTAPNGPSQQRVIRQALAAAGLVTAEIDAVEGHGTGTTLGDPIEAQALLATYGQDRAEDRPLWLGSVKSNIGHTQAAAGVAGVIKMVLALRNGLLPSSLHAEDPTPHVDWSAGRVRLLSEAVPWPRGGRPRRAGVSSFGVSGTNAHVILEQAPDEAVAEGEFTAASPVVPCVVSARSEGALRGQARRLREFIADQDAGLTDVAHALVAERAVFERRAVIVAEDREELVRGLDALSLGAPAPQLVESLTERHDTDEPTVAVLFTGQGSQRVGMGREMYAAFPAFAAAFDAVCAEITTAGGPDVRKLLFTDDVSAPEQCTRTEFAQPALFALEVALYRLAETSGIRPRFLLGHSVGELVAAHVAGVLSLPDAARLVVSRGRLMQALPEGGAMVAVEISEREARQLLAEAETDTPGAARVDLAAVNGPRSVVLSGDGDAVRELARRCAERDCRTRRLKVSHAFHSSLMDEMLEEFRQDAERVTYHPARIPVVSNATGAPLPAEEFGTPGYWVRHAREAVRFGDGVAWLRDQGVRTFLELGPDGTLCGLGQDAFATDEPATDAEEPVMVPALRPDRGESQTFLAALARLFVSGVEVDWPRAMGWAIGVRGGVGLPTYAFDRKRYWLEGSKARGSGAGGVEGPLWEAVERGDVPRVGALLGVDEGACLGTLVPALGAWWRGCRDRGVLDGWRYREVWCPVGDGGPGAPTGRWLVVAADGVDGSPVVEELERSGARAARHAVEEGVAREALVERLRADLGPEPEVDGVVLLLAGDGGRSAGALLLTWLQALGDLEVAARLWCVTHGAVSVGGGDELSRPGLGQVWGLGRVAAIEAPEVWGGLVDVPGPLDARAARSVVRLLAGPERECAVRASGVFVRRLERAPHSGAEPGPEWRPHGTVLITGGTGGLGAHVARWLAGRGPVHLLLLSRRGEAAEGAAELRDELTGLGAQVTVAACDVADRAALTEVLAGVAEDAPLTAVVHAAGALDDAVLATLTPERLEAARQAKAVGAWQLHELTRGADLAAFVVFSSAAATFGSAGQGGYAAANAEVDALIRHRRGLGLPGLSVAWGAWAGDGMADAASDAGRLRRHGMAAMDPQLALTALGQALEHDETCLTIADIDWRTFVDHASATGLDPLIGDIPEARAAWEASGRGTAEAVGTLRARLAGLPVDEQTRVLVELVRTHAATVLGHVGPAAVPPERAFRELGFDSLTAVELRNRLNAATGLRLPATAVFDYPHPAALAHHTWEQLFGAPGQAGVPSPADPRPTATDEPIAVVGMACRFPGGVRSAEEFWELLAQGKDAIAGFPMDRGWDVESLYDPDPERPGTSYARAGGFLYDATDFDAGFFGISPREALAMDPQQRLLLETSWETFEKAGIDPAGLRGSSTGVFAGIAQQDYADLLRRAGEDLEGYALTGVSGSALSGRLSYSFGFEGPAVTVDTACSSSLVALHLACQSLRSGECSLALAGGVTVMSTPGVFVEFSRQRGLATDGRCKPYATEADGVGWSEGVGMVLVERLSDARRLGHRVLAVVRGSAVNQDGASNGLTAPNGPSQQRVIRQALAAAGLVTAEIDAVEGHGTGTTLGDPIEAQALLSTYGQDRAEDRPLWLGSVKSNIGHTQAAAGVAGVIKMVLALEHETLPPSLHANTPTPHVDWSAGRVRLLSEAVPWPRDGRPRRAGVSSFGVSGTNAHVILEQAPDEAVAEGEFTAASPVVPCVVSARSEGALRGQARRLREFIADQDAGLTDVARALVVERAVFERRAVIVAEDREELVRALEALATGAPAAGLVEGQPGPAAHGRVAMLFGGQGTQWDGMAAELLDTAPVFAEQMTACAEALAPHVEWSLLDVVRSEPDAPPLDRADVVQPVLFAVMVSLAALWRSYGVRPAAVAGHSQGEIAAAYVAGALSLEDAARIVALRSQVLSELAGSGAMLSVGMSAPELEPLLAPWGERLCVAAVNGAASAVVSGTPEAVDALLAELTADGVRARRLKVDWASHSPQVEAIHERLLTLLAPIRPRTGDIPLYSTVTGERVDGSELDAEYWYRNLRQVVRFQDATRALVEDGHTVFIESGPHPAVSVGVQETLDALGATDTLVLGTLRRDEGGLSRFLTSLARLFVSGGAVDWSPAVGPGAGRRSGVDLPTYAFERNRFWLEPAPGGAVGGDVAQGADEPLWAAVRRGDVAGVGRLLGVGEGASLAALVSALEAWRQGCRDRETVDGLRYREVWRPAGAGGTESFTGRWLVVAPDGSRRALVEGLERAGARVVRVPAEPGPDGHTALVDRLRGESDTEPEVKGLVLIADDEMTVSLLSAVTQALGDLDDLGGWGAGARLWCVTSGAVSLGGDDAPASRAQARVWDTARRVGLEAPGLWGGLVDVPDEPDGPDVSDVPDRRTVDGLIGVLHGNERECAVRASGVFVRRWARAPLAGAVAEREWRPQGTVLISGGTDGPGAHTARWLAANGAEHLLLLDEHGDGFGIADELSAMGPRVTVAECDPADRSALADLLTGIPDELPLRAVVHTAQGDDGIATAWHLHELTRDADLSAFVVFSPAAPHLGAVGHDMCAEVAALTHHRRVLGLPGLAMACGAWAADGDEETGPVGSRASSWRRRGVTAMDPRLALEALKQALDHGETCLTAADIDWRRLVETEAADRLDPVFNEVPEAREAWQLARGDGGGEPADTLRARLAGLDPARQRRALLELVRTHAAAVLGHDGPAAVPPERAFRELGFDSLTAVELRNRLNIATGLPLPTTAVFDHPNSTALALGVWELLFDGAAAAGSGAAPAREAVATDEPIAVVGMACRFPGGVRSAEEFWELLAQGKDAIAGFPADRGWDVETLYDPDPERPGTSYARAGGFLYDAADFDAGFFGISPREALAMDPQQRLLLETSWEALERAGIDPTSLRGSRTGVFAGLALQDYTDVVRRGGPELEGYALTGVSGSVLSGRLAYTFGFEGPAVTVDTACSSSLVALHLASQSLRSGECSLALAGGATVMSTPAAFVEFSRQRGLAADGRCKAYAAEADGVGWSEGVGVVLLERLSDARRHGHRVLAVVRGSAMNQDGASNGLTAPNGPAQQRVIRQALANAGIAATDIDAVEGHGTGTTLGDPIEAQAILATYGRDRPADSPLWLGSVKSNIGHTQAAAGVAGVIKMVLALQHDLLPASRYADAPSPHVDWSSGRVRLLSAPVPWPCNGHPRRAGISSFGVSGTNAHVILEQAPDEPALEDVAAVAVAVDERPGEIPPPAVPWVISARTESALRGQARRLREFTAGDADHAGLVDVARALATERAVFERRAVIVAEDREEFVRGLNALAAGDLAPGLVTGSPPPGSGSGSDGGLAMLFAGQGTQRVGMGRELAAAFPAYARALDAVLTELDGHLDRPLRALLFAAPGTDEAALLDRTRYAQPALFAVEVALFRLLESFGVRPDFLVGHSLGELAAAHVAGVLTLPDAALLVAARGRLMQQLPPGGAMVALRATEGEVTEALAGREAQVSVAAVNGPGAVVVSGERSAVDEVAAAFAARGRKTRRLRVGHAFHSPLMEPMLDEFRQVAASLTYAEPAIGMVSNLTGELARPGELTDPEYWVRHVRHAVRFGDGLAWLRANGASTFLELGPDGTLSALAHDRLDDAPATEPTAAAVSAETAAAVPVGGPVADGGRIVSAPALRPDRPEAHTLLTALARIHVHGVAVDWPAVIGPRPAGADGRRRVELPTYAFDRRRYWPRTHERAADLSAAGLAPADHPLLGSAVELAGSQELLFTGRLSLRTHPWLADHVIFDTVLLPGTAILELAFRAGDEAGYDRVEELALQIPLVLPERGSVVLQLLLGAPDAADRRPFTLSSRLDDGPRPAADTAWTCHATGVLTRGGDPLGGPAAPAEHEVAEHEVTEREAAEAWPPPDATPVDLTTWYADLAGVGLGYGPAFQGLRAAWRRGDELFAEVGLDEEQAADAVRYALHPALLDAALHPVALGLDTTPGPGAEERGRLPFSWGGVTVGVAGASTLRVRLTPVAQDTIALWATDGSGRLVAQARSLAFRPITAERLRAAGTAYHEALFRLEWTPRQAAPAASARQCRWALVGPEVPGLAGALDAAGAAWRAYPHLAALGEAVPLGGPAPDMVVISCRVQDAGRQDLPGDRHDPTPSTVATTTTAVTPTALRQATNGVLELLLSWLGDERFADCRLTLVTHGAVAATPTDTVADLAYAPVWGLVRSAQSEHPDRFVLADTDGRPESQRALPEALLSGEPQIALRDGTVHLPRVTRIAVTTSRTEHDDAPTPADADVDTVPIVQRTWDPDGTVLITGGTGVLGRLLARHLVTAHGVRHLLLTGRRGPDAEGVPELLADLARLGADDVTVRACDMADRHAVAGLLSGIPARHPLSAVIHLAGVVDDGILTSLTPQRVDAVLGPKAIGALNLHELTCAASLDAFVVFSSAAASFGSPGQGNYTAANAFLDALMRHRRALGLPGQSLAWGMWAQASGMTEGLGATDRARMARGGLAPLTDEQGLALLDTAGTVDEAVLLATPLDFRALRAQAAAGALPPILRGLVRVPARRAAAAADAAGATAAEAPAALRARLAGLPGPAERTGALLELVRTQAAVVLGHGAAETVDAEGEFRELGFDSLTAVELRNRLAAATGLRLATTLVFDHPSPAALARHMAEQLAAEADDTGEHREQPAAGRAYGPVHREGPSAATVESLFWVGHDTGRIHEAMQLLSAASVFRPAFGATSAETAPTFVRLAHATAPDTTPRGETAEPSPPMLICLPTVAAISSAYQYSRFAAALQGVRDVWYAPAPGFLEGEPLPADVDAVTRVLAEAVVRFTDGAPFALAGHSAGGWLTYCVTSHLEGLGVLPEAAVAMDAYLPDEGIAPVASALTSEIFNRVTEFVEVDYTRLTAMGGYFRIFSGWTPPRIETPTLFIRGRDGEQSPPAWGVPHTVMDVAGDHFTMLEEYAGDTARHVDQWLRESAGWGG</sequence>
<dbReference type="Pfam" id="PF08659">
    <property type="entry name" value="KR"/>
    <property type="match status" value="3"/>
</dbReference>
<dbReference type="InterPro" id="IPR029058">
    <property type="entry name" value="AB_hydrolase_fold"/>
</dbReference>
<reference evidence="14" key="1">
    <citation type="submission" date="2024-05" db="EMBL/GenBank/DDBJ databases">
        <title>30 novel species of actinomycetes from the DSMZ collection.</title>
        <authorList>
            <person name="Nouioui I."/>
        </authorList>
    </citation>
    <scope>NUCLEOTIDE SEQUENCE</scope>
    <source>
        <strain evidence="14">DSM 41529</strain>
    </source>
</reference>
<dbReference type="Pfam" id="PF18369">
    <property type="entry name" value="PKS_DE"/>
    <property type="match status" value="2"/>
</dbReference>
<proteinExistence type="predicted"/>
<evidence type="ECO:0000256" key="7">
    <source>
        <dbReference type="ARBA" id="ARBA00023268"/>
    </source>
</evidence>
<dbReference type="Pfam" id="PF00109">
    <property type="entry name" value="ketoacyl-synt"/>
    <property type="match status" value="3"/>
</dbReference>
<dbReference type="InterPro" id="IPR020807">
    <property type="entry name" value="PKS_DH"/>
</dbReference>
<dbReference type="Pfam" id="PF22953">
    <property type="entry name" value="SpnB_Rossmann"/>
    <property type="match status" value="1"/>
</dbReference>
<feature type="domain" description="Ketosynthase family 3 (KS3)" evidence="12">
    <location>
        <begin position="3099"/>
        <end position="3525"/>
    </location>
</feature>
<evidence type="ECO:0000256" key="4">
    <source>
        <dbReference type="ARBA" id="ARBA00022553"/>
    </source>
</evidence>
<dbReference type="InterPro" id="IPR032821">
    <property type="entry name" value="PKS_assoc"/>
</dbReference>
<feature type="active site" description="Proton acceptor; for dehydratase activity" evidence="9">
    <location>
        <position position="4081"/>
    </location>
</feature>
<dbReference type="CDD" id="cd08956">
    <property type="entry name" value="KR_3_FAS_SDR_x"/>
    <property type="match status" value="1"/>
</dbReference>
<dbReference type="InterPro" id="IPR055123">
    <property type="entry name" value="SpnB-like_Rossmann"/>
</dbReference>
<dbReference type="InterPro" id="IPR042104">
    <property type="entry name" value="PKS_dehydratase_sf"/>
</dbReference>
<dbReference type="SMART" id="SM00825">
    <property type="entry name" value="PKS_KS"/>
    <property type="match status" value="3"/>
</dbReference>
<feature type="region of interest" description="Disordered" evidence="10">
    <location>
        <begin position="4173"/>
        <end position="4207"/>
    </location>
</feature>
<name>A0ABU2XWD9_9ACTN</name>
<feature type="compositionally biased region" description="Low complexity" evidence="10">
    <location>
        <begin position="4447"/>
        <end position="4456"/>
    </location>
</feature>
<dbReference type="Gene3D" id="3.30.70.3290">
    <property type="match status" value="3"/>
</dbReference>
<evidence type="ECO:0000259" key="13">
    <source>
        <dbReference type="PROSITE" id="PS52019"/>
    </source>
</evidence>
<dbReference type="SUPFAM" id="SSF47336">
    <property type="entry name" value="ACP-like"/>
    <property type="match status" value="2"/>
</dbReference>
<dbReference type="Gene3D" id="1.10.1200.10">
    <property type="entry name" value="ACP-like"/>
    <property type="match status" value="3"/>
</dbReference>
<feature type="domain" description="PKS/mFAS DH" evidence="13">
    <location>
        <begin position="4049"/>
        <end position="4350"/>
    </location>
</feature>
<feature type="region of interest" description="Disordered" evidence="10">
    <location>
        <begin position="4436"/>
        <end position="4456"/>
    </location>
</feature>
<dbReference type="SMART" id="SM00826">
    <property type="entry name" value="PKS_DH"/>
    <property type="match status" value="1"/>
</dbReference>
<evidence type="ECO:0000256" key="8">
    <source>
        <dbReference type="ARBA" id="ARBA00023315"/>
    </source>
</evidence>
<feature type="domain" description="Ketosynthase family 3 (KS3)" evidence="12">
    <location>
        <begin position="33"/>
        <end position="461"/>
    </location>
</feature>
<keyword evidence="7" id="KW-0511">Multifunctional enzyme</keyword>
<evidence type="ECO:0000313" key="14">
    <source>
        <dbReference type="EMBL" id="MDT0550201.1"/>
    </source>
</evidence>
<dbReference type="InterPro" id="IPR049900">
    <property type="entry name" value="PKS_mFAS_DH"/>
</dbReference>
<dbReference type="InterPro" id="IPR001031">
    <property type="entry name" value="Thioesterase"/>
</dbReference>
<dbReference type="Pfam" id="PF08990">
    <property type="entry name" value="Docking"/>
    <property type="match status" value="1"/>
</dbReference>
<dbReference type="Gene3D" id="3.40.366.10">
    <property type="entry name" value="Malonyl-Coenzyme A Acyl Carrier Protein, domain 2"/>
    <property type="match status" value="3"/>
</dbReference>
<keyword evidence="4" id="KW-0597">Phosphoprotein</keyword>
<dbReference type="Pfam" id="PF16197">
    <property type="entry name" value="KAsynt_C_assoc"/>
    <property type="match status" value="3"/>
</dbReference>
<dbReference type="InterPro" id="IPR014043">
    <property type="entry name" value="Acyl_transferase_dom"/>
</dbReference>
<feature type="region of interest" description="N-terminal hotdog fold" evidence="9">
    <location>
        <begin position="4049"/>
        <end position="4177"/>
    </location>
</feature>
<organism evidence="14 15">
    <name type="scientific">Streptomyces lonegramiae</name>
    <dbReference type="NCBI Taxonomy" id="3075524"/>
    <lineage>
        <taxon>Bacteria</taxon>
        <taxon>Bacillati</taxon>
        <taxon>Actinomycetota</taxon>
        <taxon>Actinomycetes</taxon>
        <taxon>Kitasatosporales</taxon>
        <taxon>Streptomycetaceae</taxon>
        <taxon>Streptomyces</taxon>
    </lineage>
</organism>
<dbReference type="PROSITE" id="PS00012">
    <property type="entry name" value="PHOSPHOPANTETHEINE"/>
    <property type="match status" value="3"/>
</dbReference>
<dbReference type="SUPFAM" id="SSF51735">
    <property type="entry name" value="NAD(P)-binding Rossmann-fold domains"/>
    <property type="match status" value="6"/>
</dbReference>
<dbReference type="SMART" id="SM01294">
    <property type="entry name" value="PKS_PP_betabranch"/>
    <property type="match status" value="3"/>
</dbReference>
<dbReference type="InterPro" id="IPR014030">
    <property type="entry name" value="Ketoacyl_synth_N"/>
</dbReference>
<evidence type="ECO:0000256" key="1">
    <source>
        <dbReference type="ARBA" id="ARBA00001957"/>
    </source>
</evidence>
<dbReference type="InterPro" id="IPR016039">
    <property type="entry name" value="Thiolase-like"/>
</dbReference>
<evidence type="ECO:0000256" key="5">
    <source>
        <dbReference type="ARBA" id="ARBA00022679"/>
    </source>
</evidence>
<dbReference type="CDD" id="cd00833">
    <property type="entry name" value="PKS"/>
    <property type="match status" value="3"/>
</dbReference>
<dbReference type="PROSITE" id="PS52004">
    <property type="entry name" value="KS3_2"/>
    <property type="match status" value="3"/>
</dbReference>
<dbReference type="EMBL" id="JAVRFD010000045">
    <property type="protein sequence ID" value="MDT0550201.1"/>
    <property type="molecule type" value="Genomic_DNA"/>
</dbReference>
<dbReference type="InterPro" id="IPR041618">
    <property type="entry name" value="PKS_DE"/>
</dbReference>
<dbReference type="InterPro" id="IPR049552">
    <property type="entry name" value="PKS_DH_N"/>
</dbReference>
<dbReference type="InterPro" id="IPR020802">
    <property type="entry name" value="TesA-like"/>
</dbReference>
<dbReference type="Gene3D" id="6.10.140.1830">
    <property type="match status" value="2"/>
</dbReference>
<dbReference type="InterPro" id="IPR050091">
    <property type="entry name" value="PKS_NRPS_Biosynth_Enz"/>
</dbReference>
<dbReference type="InterPro" id="IPR001227">
    <property type="entry name" value="Ac_transferase_dom_sf"/>
</dbReference>
<dbReference type="SMART" id="SM00827">
    <property type="entry name" value="PKS_AT"/>
    <property type="match status" value="3"/>
</dbReference>
<dbReference type="NCBIfam" id="NF045894">
    <property type="entry name" value="PKS_plus_SDR"/>
    <property type="match status" value="2"/>
</dbReference>
<feature type="domain" description="Carrier" evidence="11">
    <location>
        <begin position="1482"/>
        <end position="1557"/>
    </location>
</feature>
<dbReference type="PROSITE" id="PS52019">
    <property type="entry name" value="PKS_MFAS_DH"/>
    <property type="match status" value="1"/>
</dbReference>
<dbReference type="PANTHER" id="PTHR43775:SF51">
    <property type="entry name" value="INACTIVE PHENOLPHTHIOCEROL SYNTHESIS POLYKETIDE SYNTHASE TYPE I PKS1-RELATED"/>
    <property type="match status" value="1"/>
</dbReference>
<dbReference type="InterPro" id="IPR018201">
    <property type="entry name" value="Ketoacyl_synth_AS"/>
</dbReference>
<dbReference type="Pfam" id="PF00975">
    <property type="entry name" value="Thioesterase"/>
    <property type="match status" value="1"/>
</dbReference>
<dbReference type="SMART" id="SM00822">
    <property type="entry name" value="PKS_KR"/>
    <property type="match status" value="3"/>
</dbReference>
<evidence type="ECO:0000313" key="15">
    <source>
        <dbReference type="Proteomes" id="UP001180754"/>
    </source>
</evidence>
<protein>
    <submittedName>
        <fullName evidence="14">SDR family NAD(P)-dependent oxidoreductase</fullName>
    </submittedName>
</protein>
<dbReference type="CDD" id="cd08952">
    <property type="entry name" value="KR_1_SDR_x"/>
    <property type="match status" value="2"/>
</dbReference>
<dbReference type="PROSITE" id="PS00606">
    <property type="entry name" value="KS3_1"/>
    <property type="match status" value="3"/>
</dbReference>
<evidence type="ECO:0000256" key="9">
    <source>
        <dbReference type="PROSITE-ProRule" id="PRU01363"/>
    </source>
</evidence>
<dbReference type="InterPro" id="IPR020806">
    <property type="entry name" value="PKS_PP-bd"/>
</dbReference>
<dbReference type="SUPFAM" id="SSF53901">
    <property type="entry name" value="Thiolase-like"/>
    <property type="match status" value="3"/>
</dbReference>
<dbReference type="SUPFAM" id="SSF55048">
    <property type="entry name" value="Probable ACP-binding domain of malonyl-CoA ACP transacylase"/>
    <property type="match status" value="3"/>
</dbReference>
<comment type="pathway">
    <text evidence="2">Antibiotic biosynthesis.</text>
</comment>
<dbReference type="Pfam" id="PF00698">
    <property type="entry name" value="Acyl_transf_1"/>
    <property type="match status" value="3"/>
</dbReference>
<dbReference type="Proteomes" id="UP001180754">
    <property type="component" value="Unassembled WGS sequence"/>
</dbReference>
<feature type="compositionally biased region" description="Basic and acidic residues" evidence="10">
    <location>
        <begin position="4184"/>
        <end position="4199"/>
    </location>
</feature>
<dbReference type="RefSeq" id="WP_311730784.1">
    <property type="nucleotide sequence ID" value="NZ_JAVRFD010000045.1"/>
</dbReference>
<dbReference type="Pfam" id="PF02801">
    <property type="entry name" value="Ketoacyl-synt_C"/>
    <property type="match status" value="3"/>
</dbReference>
<dbReference type="InterPro" id="IPR016036">
    <property type="entry name" value="Malonyl_transacylase_ACP-bd"/>
</dbReference>
<comment type="caution">
    <text evidence="14">The sequence shown here is derived from an EMBL/GenBank/DDBJ whole genome shotgun (WGS) entry which is preliminary data.</text>
</comment>
<comment type="cofactor">
    <cofactor evidence="1">
        <name>pantetheine 4'-phosphate</name>
        <dbReference type="ChEBI" id="CHEBI:47942"/>
    </cofactor>
</comment>
<gene>
    <name evidence="14" type="ORF">RND15_47285</name>
</gene>
<dbReference type="InterPro" id="IPR036291">
    <property type="entry name" value="NAD(P)-bd_dom_sf"/>
</dbReference>
<keyword evidence="6" id="KW-0045">Antibiotic biosynthesis</keyword>
<dbReference type="SUPFAM" id="SSF52151">
    <property type="entry name" value="FabD/lysophospholipase-like"/>
    <property type="match status" value="3"/>
</dbReference>
<dbReference type="Pfam" id="PF21089">
    <property type="entry name" value="PKS_DH_N"/>
    <property type="match status" value="1"/>
</dbReference>
<feature type="active site" description="Proton donor; for dehydratase activity" evidence="9">
    <location>
        <position position="4268"/>
    </location>
</feature>
<feature type="region of interest" description="C-terminal hotdog fold" evidence="9">
    <location>
        <begin position="4207"/>
        <end position="4350"/>
    </location>
</feature>
<dbReference type="InterPro" id="IPR009081">
    <property type="entry name" value="PP-bd_ACP"/>
</dbReference>
<feature type="compositionally biased region" description="Basic and acidic residues" evidence="10">
    <location>
        <begin position="4436"/>
        <end position="4446"/>
    </location>
</feature>
<dbReference type="InterPro" id="IPR015083">
    <property type="entry name" value="NorB/c/GfsB-D-like_docking"/>
</dbReference>
<keyword evidence="8" id="KW-0012">Acyltransferase</keyword>
<dbReference type="Gene3D" id="3.40.50.1820">
    <property type="entry name" value="alpha/beta hydrolase"/>
    <property type="match status" value="1"/>
</dbReference>
<evidence type="ECO:0000256" key="3">
    <source>
        <dbReference type="ARBA" id="ARBA00022450"/>
    </source>
</evidence>
<dbReference type="SUPFAM" id="SSF53474">
    <property type="entry name" value="alpha/beta-Hydrolases"/>
    <property type="match status" value="1"/>
</dbReference>
<evidence type="ECO:0000256" key="2">
    <source>
        <dbReference type="ARBA" id="ARBA00004792"/>
    </source>
</evidence>
<keyword evidence="15" id="KW-1185">Reference proteome</keyword>
<dbReference type="InterPro" id="IPR049551">
    <property type="entry name" value="PKS_DH_C"/>
</dbReference>
<dbReference type="PROSITE" id="PS50075">
    <property type="entry name" value="CARRIER"/>
    <property type="match status" value="3"/>
</dbReference>
<evidence type="ECO:0000259" key="12">
    <source>
        <dbReference type="PROSITE" id="PS52004"/>
    </source>
</evidence>
<dbReference type="InterPro" id="IPR013968">
    <property type="entry name" value="PKS_KR"/>
</dbReference>
<dbReference type="Pfam" id="PF14765">
    <property type="entry name" value="PS-DH"/>
    <property type="match status" value="1"/>
</dbReference>
<dbReference type="InterPro" id="IPR016035">
    <property type="entry name" value="Acyl_Trfase/lysoPLipase"/>
</dbReference>
<dbReference type="PANTHER" id="PTHR43775">
    <property type="entry name" value="FATTY ACID SYNTHASE"/>
    <property type="match status" value="1"/>
</dbReference>
<feature type="domain" description="Ketosynthase family 3 (KS3)" evidence="12">
    <location>
        <begin position="1578"/>
        <end position="2004"/>
    </location>
</feature>
<dbReference type="InterPro" id="IPR036736">
    <property type="entry name" value="ACP-like_sf"/>
</dbReference>
<dbReference type="SMART" id="SM00823">
    <property type="entry name" value="PKS_PP"/>
    <property type="match status" value="3"/>
</dbReference>
<evidence type="ECO:0000256" key="10">
    <source>
        <dbReference type="SAM" id="MobiDB-lite"/>
    </source>
</evidence>
<feature type="region of interest" description="Disordered" evidence="10">
    <location>
        <begin position="4971"/>
        <end position="4993"/>
    </location>
</feature>
<dbReference type="InterPro" id="IPR057326">
    <property type="entry name" value="KR_dom"/>
</dbReference>
<dbReference type="Gene3D" id="3.40.47.10">
    <property type="match status" value="3"/>
</dbReference>
<dbReference type="Gene3D" id="3.40.50.720">
    <property type="entry name" value="NAD(P)-binding Rossmann-like Domain"/>
    <property type="match status" value="3"/>
</dbReference>
<keyword evidence="5" id="KW-0808">Transferase</keyword>
<evidence type="ECO:0000259" key="11">
    <source>
        <dbReference type="PROSITE" id="PS50075"/>
    </source>
</evidence>
<accession>A0ABU2XWD9</accession>
<dbReference type="InterPro" id="IPR014031">
    <property type="entry name" value="Ketoacyl_synth_C"/>
</dbReference>
<dbReference type="Pfam" id="PF00550">
    <property type="entry name" value="PP-binding"/>
    <property type="match status" value="3"/>
</dbReference>
<feature type="domain" description="Carrier" evidence="11">
    <location>
        <begin position="4893"/>
        <end position="4968"/>
    </location>
</feature>
<dbReference type="SMART" id="SM00824">
    <property type="entry name" value="PKS_TE"/>
    <property type="match status" value="1"/>
</dbReference>
<keyword evidence="3" id="KW-0596">Phosphopantetheine</keyword>
<dbReference type="Gene3D" id="3.10.129.110">
    <property type="entry name" value="Polyketide synthase dehydratase"/>
    <property type="match status" value="1"/>
</dbReference>
<dbReference type="InterPro" id="IPR020841">
    <property type="entry name" value="PKS_Beta-ketoAc_synthase_dom"/>
</dbReference>